<evidence type="ECO:0000313" key="1">
    <source>
        <dbReference type="EMBL" id="KAH7991149.1"/>
    </source>
</evidence>
<keyword evidence="2" id="KW-1185">Reference proteome</keyword>
<dbReference type="Proteomes" id="UP000827872">
    <property type="component" value="Linkage Group LG03"/>
</dbReference>
<reference evidence="1" key="1">
    <citation type="submission" date="2021-08" db="EMBL/GenBank/DDBJ databases">
        <title>The first chromosome-level gecko genome reveals the dynamic sex chromosomes of Neotropical dwarf geckos (Sphaerodactylidae: Sphaerodactylus).</title>
        <authorList>
            <person name="Pinto B.J."/>
            <person name="Keating S.E."/>
            <person name="Gamble T."/>
        </authorList>
    </citation>
    <scope>NUCLEOTIDE SEQUENCE</scope>
    <source>
        <strain evidence="1">TG3544</strain>
    </source>
</reference>
<dbReference type="EMBL" id="CM037616">
    <property type="protein sequence ID" value="KAH7991149.1"/>
    <property type="molecule type" value="Genomic_DNA"/>
</dbReference>
<name>A0ACB8EEQ6_9SAUR</name>
<organism evidence="1 2">
    <name type="scientific">Sphaerodactylus townsendi</name>
    <dbReference type="NCBI Taxonomy" id="933632"/>
    <lineage>
        <taxon>Eukaryota</taxon>
        <taxon>Metazoa</taxon>
        <taxon>Chordata</taxon>
        <taxon>Craniata</taxon>
        <taxon>Vertebrata</taxon>
        <taxon>Euteleostomi</taxon>
        <taxon>Lepidosauria</taxon>
        <taxon>Squamata</taxon>
        <taxon>Bifurcata</taxon>
        <taxon>Gekkota</taxon>
        <taxon>Sphaerodactylidae</taxon>
        <taxon>Sphaerodactylus</taxon>
    </lineage>
</organism>
<proteinExistence type="predicted"/>
<comment type="caution">
    <text evidence="1">The sequence shown here is derived from an EMBL/GenBank/DDBJ whole genome shotgun (WGS) entry which is preliminary data.</text>
</comment>
<sequence>MVTFSLCAKGARNVRKTTVEMNKVLASKERLESFLRGPEESISFLNELAAAPHVAETVGGVQAFSVGKDQDEDSEGNFGDDGDELQGKERSYADKMSDKLFLSQGGCFLEIPIQEEMTTKITNEGLRANQGIHSRENENGSVTFEKTFTGNKQWIEGDEELHQLLPDKVKNEDLKVNFTNQDETSQFDSQSSLTVLEMHPLESHFHHRGRTSRML</sequence>
<gene>
    <name evidence="1" type="ORF">K3G42_002121</name>
</gene>
<accession>A0ACB8EEQ6</accession>
<evidence type="ECO:0000313" key="2">
    <source>
        <dbReference type="Proteomes" id="UP000827872"/>
    </source>
</evidence>
<protein>
    <submittedName>
        <fullName evidence="1">Uncharacterized protein</fullName>
    </submittedName>
</protein>